<sequence length="63" mass="7355">MRKILLLFFALIVLSCSKTNCDEEMARLEELRTQGWHNCNGSKACWDKINSDYNKKVNELDCD</sequence>
<evidence type="ECO:0008006" key="4">
    <source>
        <dbReference type="Google" id="ProtNLM"/>
    </source>
</evidence>
<dbReference type="PROSITE" id="PS51257">
    <property type="entry name" value="PROKAR_LIPOPROTEIN"/>
    <property type="match status" value="1"/>
</dbReference>
<organism evidence="2 3">
    <name type="scientific">Flavobacterium sufflavum</name>
    <dbReference type="NCBI Taxonomy" id="1921138"/>
    <lineage>
        <taxon>Bacteria</taxon>
        <taxon>Pseudomonadati</taxon>
        <taxon>Bacteroidota</taxon>
        <taxon>Flavobacteriia</taxon>
        <taxon>Flavobacteriales</taxon>
        <taxon>Flavobacteriaceae</taxon>
        <taxon>Flavobacterium</taxon>
    </lineage>
</organism>
<dbReference type="AlphaFoldDB" id="A0A437L0P4"/>
<dbReference type="RefSeq" id="WP_128193747.1">
    <property type="nucleotide sequence ID" value="NZ_SACJ01000002.1"/>
</dbReference>
<protein>
    <recommendedName>
        <fullName evidence="4">Lipoprotein</fullName>
    </recommendedName>
</protein>
<keyword evidence="3" id="KW-1185">Reference proteome</keyword>
<dbReference type="OrthoDB" id="647456at2"/>
<proteinExistence type="predicted"/>
<gene>
    <name evidence="2" type="ORF">EOD40_04745</name>
</gene>
<name>A0A437L0P4_9FLAO</name>
<evidence type="ECO:0000313" key="3">
    <source>
        <dbReference type="Proteomes" id="UP000285211"/>
    </source>
</evidence>
<reference evidence="2 3" key="1">
    <citation type="submission" date="2019-01" db="EMBL/GenBank/DDBJ databases">
        <authorList>
            <person name="Chen W.-M."/>
        </authorList>
    </citation>
    <scope>NUCLEOTIDE SEQUENCE [LARGE SCALE GENOMIC DNA]</scope>
    <source>
        <strain evidence="2 3">BBQ-12</strain>
    </source>
</reference>
<dbReference type="Proteomes" id="UP000285211">
    <property type="component" value="Unassembled WGS sequence"/>
</dbReference>
<accession>A0A437L0P4</accession>
<evidence type="ECO:0000256" key="1">
    <source>
        <dbReference type="SAM" id="SignalP"/>
    </source>
</evidence>
<keyword evidence="1" id="KW-0732">Signal</keyword>
<comment type="caution">
    <text evidence="2">The sequence shown here is derived from an EMBL/GenBank/DDBJ whole genome shotgun (WGS) entry which is preliminary data.</text>
</comment>
<evidence type="ECO:0000313" key="2">
    <source>
        <dbReference type="EMBL" id="RVT78546.1"/>
    </source>
</evidence>
<dbReference type="EMBL" id="SACJ01000002">
    <property type="protein sequence ID" value="RVT78546.1"/>
    <property type="molecule type" value="Genomic_DNA"/>
</dbReference>
<feature type="chain" id="PRO_5019153369" description="Lipoprotein" evidence="1">
    <location>
        <begin position="22"/>
        <end position="63"/>
    </location>
</feature>
<feature type="signal peptide" evidence="1">
    <location>
        <begin position="1"/>
        <end position="21"/>
    </location>
</feature>